<dbReference type="EMBL" id="BSNS01000009">
    <property type="protein sequence ID" value="GLQ54681.1"/>
    <property type="molecule type" value="Genomic_DNA"/>
</dbReference>
<keyword evidence="2" id="KW-1185">Reference proteome</keyword>
<reference evidence="2" key="1">
    <citation type="journal article" date="2019" name="Int. J. Syst. Evol. Microbiol.">
        <title>The Global Catalogue of Microorganisms (GCM) 10K type strain sequencing project: providing services to taxonomists for standard genome sequencing and annotation.</title>
        <authorList>
            <consortium name="The Broad Institute Genomics Platform"/>
            <consortium name="The Broad Institute Genome Sequencing Center for Infectious Disease"/>
            <person name="Wu L."/>
            <person name="Ma J."/>
        </authorList>
    </citation>
    <scope>NUCLEOTIDE SEQUENCE [LARGE SCALE GENOMIC DNA]</scope>
    <source>
        <strain evidence="2">NBRC 112416</strain>
    </source>
</reference>
<name>A0ABQ5W452_9HYPH</name>
<protein>
    <submittedName>
        <fullName evidence="1">Uncharacterized protein</fullName>
    </submittedName>
</protein>
<dbReference type="Proteomes" id="UP001156691">
    <property type="component" value="Unassembled WGS sequence"/>
</dbReference>
<comment type="caution">
    <text evidence="1">The sequence shown here is derived from an EMBL/GenBank/DDBJ whole genome shotgun (WGS) entry which is preliminary data.</text>
</comment>
<proteinExistence type="predicted"/>
<evidence type="ECO:0000313" key="2">
    <source>
        <dbReference type="Proteomes" id="UP001156691"/>
    </source>
</evidence>
<organism evidence="1 2">
    <name type="scientific">Devosia nitrariae</name>
    <dbReference type="NCBI Taxonomy" id="2071872"/>
    <lineage>
        <taxon>Bacteria</taxon>
        <taxon>Pseudomonadati</taxon>
        <taxon>Pseudomonadota</taxon>
        <taxon>Alphaproteobacteria</taxon>
        <taxon>Hyphomicrobiales</taxon>
        <taxon>Devosiaceae</taxon>
        <taxon>Devosia</taxon>
    </lineage>
</organism>
<gene>
    <name evidence="1" type="ORF">GCM10010862_19400</name>
</gene>
<accession>A0ABQ5W452</accession>
<sequence>MAVADRPAHYPLPTSPIKGEVQVRWAWQHDATGTAPHLPPCGGGWEGGVFGKGQDNVLPAHLPATR</sequence>
<evidence type="ECO:0000313" key="1">
    <source>
        <dbReference type="EMBL" id="GLQ54681.1"/>
    </source>
</evidence>